<proteinExistence type="predicted"/>
<name>A0AAV4VAI7_CAEEX</name>
<protein>
    <submittedName>
        <fullName evidence="1">Uncharacterized protein</fullName>
    </submittedName>
</protein>
<sequence>MSPVSYLEWRCPTPFERGQGCLYLWDTVIITCNYRSTHGLRFSCALCSRVVLAFVVGHWNYANCVLKCHLLFYMQNSFAFYLLGRDFVVELGVEFGEYFGNGTLSSPNNVLSEWGGNANNC</sequence>
<organism evidence="1 2">
    <name type="scientific">Caerostris extrusa</name>
    <name type="common">Bark spider</name>
    <name type="synonym">Caerostris bankana</name>
    <dbReference type="NCBI Taxonomy" id="172846"/>
    <lineage>
        <taxon>Eukaryota</taxon>
        <taxon>Metazoa</taxon>
        <taxon>Ecdysozoa</taxon>
        <taxon>Arthropoda</taxon>
        <taxon>Chelicerata</taxon>
        <taxon>Arachnida</taxon>
        <taxon>Araneae</taxon>
        <taxon>Araneomorphae</taxon>
        <taxon>Entelegynae</taxon>
        <taxon>Araneoidea</taxon>
        <taxon>Araneidae</taxon>
        <taxon>Caerostris</taxon>
    </lineage>
</organism>
<dbReference type="AlphaFoldDB" id="A0AAV4VAI7"/>
<evidence type="ECO:0000313" key="2">
    <source>
        <dbReference type="Proteomes" id="UP001054945"/>
    </source>
</evidence>
<comment type="caution">
    <text evidence="1">The sequence shown here is derived from an EMBL/GenBank/DDBJ whole genome shotgun (WGS) entry which is preliminary data.</text>
</comment>
<gene>
    <name evidence="1" type="ORF">CEXT_13011</name>
</gene>
<reference evidence="1 2" key="1">
    <citation type="submission" date="2021-06" db="EMBL/GenBank/DDBJ databases">
        <title>Caerostris extrusa draft genome.</title>
        <authorList>
            <person name="Kono N."/>
            <person name="Arakawa K."/>
        </authorList>
    </citation>
    <scope>NUCLEOTIDE SEQUENCE [LARGE SCALE GENOMIC DNA]</scope>
</reference>
<keyword evidence="2" id="KW-1185">Reference proteome</keyword>
<evidence type="ECO:0000313" key="1">
    <source>
        <dbReference type="EMBL" id="GIY67137.1"/>
    </source>
</evidence>
<dbReference type="Proteomes" id="UP001054945">
    <property type="component" value="Unassembled WGS sequence"/>
</dbReference>
<dbReference type="EMBL" id="BPLR01014205">
    <property type="protein sequence ID" value="GIY67137.1"/>
    <property type="molecule type" value="Genomic_DNA"/>
</dbReference>
<accession>A0AAV4VAI7</accession>